<sequence>MDKRITKKVPKLKFAIAAGVSLCLLALLASRWQASASVSVLLPVSSVSTAVVMQQPMQESIALRGNVLPQQTVFLDVIEGGRVEQRLVEQGSFVEQGQPLVQLTNTNLQLDLISREAQVTEQMNFLRNTQMTIETNRLNLQRDVLDIEFRITTLSRNLAQSAPLVKSGVLAQEQLLNLQQELDYQQQRLALTKERQAQEESIRQLQLQQLSESVAMLSKNLEFARQNVQNLLVRAPVSGYLSEFNVETGESRAPGSRLGQIDIPDAYKLVANVDEFYLSRVNRGMQANAQLNQQNVVLNVSRIDSRVVNNQFQLEFTLPTNTSVKRGQSVNLTLLFEATQNPALVLPRGAYLADSAGQYVYVLDSHTAVARKQAVTLGRQSANQIEIVSGLNAGDTVIISGYRDFAQADTIQLQQ</sequence>
<protein>
    <submittedName>
        <fullName evidence="5">ABC transporter permease</fullName>
    </submittedName>
</protein>
<reference evidence="6" key="1">
    <citation type="journal article" date="2019" name="Int. J. Syst. Evol. Microbiol.">
        <title>The Global Catalogue of Microorganisms (GCM) 10K type strain sequencing project: providing services to taxonomists for standard genome sequencing and annotation.</title>
        <authorList>
            <consortium name="The Broad Institute Genomics Platform"/>
            <consortium name="The Broad Institute Genome Sequencing Center for Infectious Disease"/>
            <person name="Wu L."/>
            <person name="Ma J."/>
        </authorList>
    </citation>
    <scope>NUCLEOTIDE SEQUENCE [LARGE SCALE GENOMIC DNA]</scope>
    <source>
        <strain evidence="6">CGMCC 1.7003</strain>
    </source>
</reference>
<dbReference type="InterPro" id="IPR006143">
    <property type="entry name" value="RND_pump_MFP"/>
</dbReference>
<dbReference type="EMBL" id="BNAO01000001">
    <property type="protein sequence ID" value="GHG59249.1"/>
    <property type="molecule type" value="Genomic_DNA"/>
</dbReference>
<dbReference type="Pfam" id="PF25967">
    <property type="entry name" value="RND-MFP_C"/>
    <property type="match status" value="1"/>
</dbReference>
<comment type="similarity">
    <text evidence="1">Belongs to the membrane fusion protein (MFP) (TC 8.A.1) family.</text>
</comment>
<evidence type="ECO:0000256" key="3">
    <source>
        <dbReference type="SAM" id="SignalP"/>
    </source>
</evidence>
<evidence type="ECO:0000313" key="5">
    <source>
        <dbReference type="EMBL" id="GHG59249.1"/>
    </source>
</evidence>
<keyword evidence="2" id="KW-0175">Coiled coil</keyword>
<evidence type="ECO:0000313" key="6">
    <source>
        <dbReference type="Proteomes" id="UP000659697"/>
    </source>
</evidence>
<dbReference type="PANTHER" id="PTHR30469">
    <property type="entry name" value="MULTIDRUG RESISTANCE PROTEIN MDTA"/>
    <property type="match status" value="1"/>
</dbReference>
<accession>A0ABQ3L1Q3</accession>
<name>A0ABQ3L1Q3_9ALTE</name>
<dbReference type="Gene3D" id="1.10.287.470">
    <property type="entry name" value="Helix hairpin bin"/>
    <property type="match status" value="1"/>
</dbReference>
<dbReference type="Proteomes" id="UP000659697">
    <property type="component" value="Unassembled WGS sequence"/>
</dbReference>
<feature type="signal peptide" evidence="3">
    <location>
        <begin position="1"/>
        <end position="36"/>
    </location>
</feature>
<dbReference type="PANTHER" id="PTHR30469:SF15">
    <property type="entry name" value="HLYD FAMILY OF SECRETION PROTEINS"/>
    <property type="match status" value="1"/>
</dbReference>
<evidence type="ECO:0000259" key="4">
    <source>
        <dbReference type="Pfam" id="PF25967"/>
    </source>
</evidence>
<feature type="chain" id="PRO_5045398164" evidence="3">
    <location>
        <begin position="37"/>
        <end position="415"/>
    </location>
</feature>
<keyword evidence="6" id="KW-1185">Reference proteome</keyword>
<evidence type="ECO:0000256" key="2">
    <source>
        <dbReference type="SAM" id="Coils"/>
    </source>
</evidence>
<dbReference type="InterPro" id="IPR058627">
    <property type="entry name" value="MdtA-like_C"/>
</dbReference>
<feature type="domain" description="Multidrug resistance protein MdtA-like C-terminal permuted SH3" evidence="4">
    <location>
        <begin position="343"/>
        <end position="402"/>
    </location>
</feature>
<dbReference type="Gene3D" id="2.40.30.170">
    <property type="match status" value="1"/>
</dbReference>
<dbReference type="SUPFAM" id="SSF111369">
    <property type="entry name" value="HlyD-like secretion proteins"/>
    <property type="match status" value="1"/>
</dbReference>
<dbReference type="RefSeq" id="WP_189429226.1">
    <property type="nucleotide sequence ID" value="NZ_BNAO01000001.1"/>
</dbReference>
<comment type="caution">
    <text evidence="5">The sequence shown here is derived from an EMBL/GenBank/DDBJ whole genome shotgun (WGS) entry which is preliminary data.</text>
</comment>
<evidence type="ECO:0000256" key="1">
    <source>
        <dbReference type="ARBA" id="ARBA00009477"/>
    </source>
</evidence>
<feature type="coiled-coil region" evidence="2">
    <location>
        <begin position="175"/>
        <end position="234"/>
    </location>
</feature>
<dbReference type="NCBIfam" id="TIGR01730">
    <property type="entry name" value="RND_mfp"/>
    <property type="match status" value="1"/>
</dbReference>
<proteinExistence type="inferred from homology"/>
<dbReference type="Gene3D" id="2.40.50.100">
    <property type="match status" value="1"/>
</dbReference>
<gene>
    <name evidence="5" type="ORF">GCM10010919_01620</name>
</gene>
<dbReference type="Gene3D" id="2.40.420.20">
    <property type="match status" value="1"/>
</dbReference>
<organism evidence="5 6">
    <name type="scientific">Alishewanella longhuensis</name>
    <dbReference type="NCBI Taxonomy" id="1091037"/>
    <lineage>
        <taxon>Bacteria</taxon>
        <taxon>Pseudomonadati</taxon>
        <taxon>Pseudomonadota</taxon>
        <taxon>Gammaproteobacteria</taxon>
        <taxon>Alteromonadales</taxon>
        <taxon>Alteromonadaceae</taxon>
        <taxon>Alishewanella</taxon>
    </lineage>
</organism>
<keyword evidence="3" id="KW-0732">Signal</keyword>